<sequence>MGVVGAWIKVLTGFFILGATFILNQPIFDFLFALGTAMGGNAAHTAETLDGELRYLPVIMSLSLILWGFLEATRSENSSFWK</sequence>
<dbReference type="RefSeq" id="WP_048140545.1">
    <property type="nucleotide sequence ID" value="NZ_BBCW01000045.1"/>
</dbReference>
<evidence type="ECO:0000313" key="2">
    <source>
        <dbReference type="EMBL" id="AKB79120.1"/>
    </source>
</evidence>
<dbReference type="STRING" id="1434110.MSHOH_2637"/>
<organism evidence="2 3">
    <name type="scientific">Methanosarcina horonobensis HB-1 = JCM 15518</name>
    <dbReference type="NCBI Taxonomy" id="1434110"/>
    <lineage>
        <taxon>Archaea</taxon>
        <taxon>Methanobacteriati</taxon>
        <taxon>Methanobacteriota</taxon>
        <taxon>Stenosarchaea group</taxon>
        <taxon>Methanomicrobia</taxon>
        <taxon>Methanosarcinales</taxon>
        <taxon>Methanosarcinaceae</taxon>
        <taxon>Methanosarcina</taxon>
    </lineage>
</organism>
<dbReference type="EMBL" id="CP009516">
    <property type="protein sequence ID" value="AKB79120.1"/>
    <property type="molecule type" value="Genomic_DNA"/>
</dbReference>
<dbReference type="PATRIC" id="fig|1434110.4.peg.3402"/>
<evidence type="ECO:0000313" key="3">
    <source>
        <dbReference type="Proteomes" id="UP000033101"/>
    </source>
</evidence>
<feature type="transmembrane region" description="Helical" evidence="1">
    <location>
        <begin position="6"/>
        <end position="32"/>
    </location>
</feature>
<dbReference type="Proteomes" id="UP000033101">
    <property type="component" value="Chromosome"/>
</dbReference>
<dbReference type="AlphaFoldDB" id="A0A0E3WUC2"/>
<keyword evidence="3" id="KW-1185">Reference proteome</keyword>
<protein>
    <submittedName>
        <fullName evidence="2">Uncharacterized protein</fullName>
    </submittedName>
</protein>
<dbReference type="OrthoDB" id="374960at2157"/>
<accession>A0A0E3WUC2</accession>
<dbReference type="GeneID" id="24831938"/>
<keyword evidence="1" id="KW-0812">Transmembrane</keyword>
<dbReference type="HOGENOM" id="CLU_2550275_0_0_2"/>
<dbReference type="KEGG" id="mhor:MSHOH_2637"/>
<keyword evidence="1" id="KW-1133">Transmembrane helix</keyword>
<gene>
    <name evidence="2" type="ORF">MSHOH_2637</name>
</gene>
<keyword evidence="1" id="KW-0472">Membrane</keyword>
<proteinExistence type="predicted"/>
<evidence type="ECO:0000256" key="1">
    <source>
        <dbReference type="SAM" id="Phobius"/>
    </source>
</evidence>
<name>A0A0E3WUC2_9EURY</name>
<reference evidence="2 3" key="1">
    <citation type="submission" date="2014-07" db="EMBL/GenBank/DDBJ databases">
        <title>Methanogenic archaea and the global carbon cycle.</title>
        <authorList>
            <person name="Henriksen J.R."/>
            <person name="Luke J."/>
            <person name="Reinhart S."/>
            <person name="Benedict M.N."/>
            <person name="Youngblut N.D."/>
            <person name="Metcalf M.E."/>
            <person name="Whitaker R.J."/>
            <person name="Metcalf W.W."/>
        </authorList>
    </citation>
    <scope>NUCLEOTIDE SEQUENCE [LARGE SCALE GENOMIC DNA]</scope>
    <source>
        <strain evidence="2 3">HB-1</strain>
    </source>
</reference>
<feature type="transmembrane region" description="Helical" evidence="1">
    <location>
        <begin position="53"/>
        <end position="70"/>
    </location>
</feature>